<dbReference type="AlphaFoldDB" id="A0A399RKB6"/>
<dbReference type="Proteomes" id="UP000266385">
    <property type="component" value="Unassembled WGS sequence"/>
</dbReference>
<sequence length="240" mass="25227">MLFKVLIAGALCAVSAAGSALAAPDGDRAARLAQSLCPVLQPGDLVFKGASTAIWTQLAAGWSDATDRRWGHVGLVVTVDTQGEGRPDASPDAGGCDAGIVHADTGTGNPGQPPGPGEAIGAVRDVPLEAFLGDVDHVGVFRLALDADQRARMLAWARGKAERRTPFDRGYNLDSENNLYCTELIWRAMSKGLGADAVPQKSHRMGRTYIALSDLSRHPLAEELVDLDVSDCPPGSDCEQ</sequence>
<feature type="chain" id="PRO_5017361373" description="Permuted papain-like amidase YaeF/Yiix C92 family enzyme" evidence="1">
    <location>
        <begin position="23"/>
        <end position="240"/>
    </location>
</feature>
<evidence type="ECO:0000256" key="1">
    <source>
        <dbReference type="SAM" id="SignalP"/>
    </source>
</evidence>
<dbReference type="Gene3D" id="3.90.1720.10">
    <property type="entry name" value="endopeptidase domain like (from Nostoc punctiforme)"/>
    <property type="match status" value="1"/>
</dbReference>
<dbReference type="EMBL" id="QWFX01000006">
    <property type="protein sequence ID" value="RIJ30155.1"/>
    <property type="molecule type" value="Genomic_DNA"/>
</dbReference>
<feature type="signal peptide" evidence="1">
    <location>
        <begin position="1"/>
        <end position="22"/>
    </location>
</feature>
<dbReference type="InterPro" id="IPR038765">
    <property type="entry name" value="Papain-like_cys_pep_sf"/>
</dbReference>
<dbReference type="Pfam" id="PF05708">
    <property type="entry name" value="Peptidase_C92"/>
    <property type="match status" value="1"/>
</dbReference>
<organism evidence="2 3">
    <name type="scientific">Henriciella mobilis</name>
    <dbReference type="NCBI Taxonomy" id="2305467"/>
    <lineage>
        <taxon>Bacteria</taxon>
        <taxon>Pseudomonadati</taxon>
        <taxon>Pseudomonadota</taxon>
        <taxon>Alphaproteobacteria</taxon>
        <taxon>Hyphomonadales</taxon>
        <taxon>Hyphomonadaceae</taxon>
        <taxon>Henriciella</taxon>
    </lineage>
</organism>
<protein>
    <recommendedName>
        <fullName evidence="4">Permuted papain-like amidase YaeF/Yiix C92 family enzyme</fullName>
    </recommendedName>
</protein>
<accession>A0A399RKB6</accession>
<name>A0A399RKB6_9PROT</name>
<reference evidence="2 3" key="1">
    <citation type="submission" date="2018-08" db="EMBL/GenBank/DDBJ databases">
        <title>Henriciella mobilis sp. nov., isolated from seawater.</title>
        <authorList>
            <person name="Cheng H."/>
            <person name="Wu Y.-H."/>
            <person name="Xu X.-W."/>
            <person name="Guo L.-L."/>
        </authorList>
    </citation>
    <scope>NUCLEOTIDE SEQUENCE [LARGE SCALE GENOMIC DNA]</scope>
    <source>
        <strain evidence="2 3">JN25</strain>
    </source>
</reference>
<keyword evidence="1" id="KW-0732">Signal</keyword>
<dbReference type="RefSeq" id="WP_119375474.1">
    <property type="nucleotide sequence ID" value="NZ_QWFX01000006.1"/>
</dbReference>
<evidence type="ECO:0000313" key="3">
    <source>
        <dbReference type="Proteomes" id="UP000266385"/>
    </source>
</evidence>
<dbReference type="InterPro" id="IPR024453">
    <property type="entry name" value="Peptidase_C92"/>
</dbReference>
<gene>
    <name evidence="2" type="ORF">D1223_05755</name>
</gene>
<keyword evidence="3" id="KW-1185">Reference proteome</keyword>
<evidence type="ECO:0008006" key="4">
    <source>
        <dbReference type="Google" id="ProtNLM"/>
    </source>
</evidence>
<dbReference type="SUPFAM" id="SSF54001">
    <property type="entry name" value="Cysteine proteinases"/>
    <property type="match status" value="1"/>
</dbReference>
<proteinExistence type="predicted"/>
<dbReference type="OrthoDB" id="195541at2"/>
<evidence type="ECO:0000313" key="2">
    <source>
        <dbReference type="EMBL" id="RIJ30155.1"/>
    </source>
</evidence>
<comment type="caution">
    <text evidence="2">The sequence shown here is derived from an EMBL/GenBank/DDBJ whole genome shotgun (WGS) entry which is preliminary data.</text>
</comment>